<dbReference type="EnsemblPlants" id="OPUNC10G01020.1">
    <property type="protein sequence ID" value="OPUNC10G01020.1"/>
    <property type="gene ID" value="OPUNC10G01020"/>
</dbReference>
<sequence>MEGRPCRRRKVTALAHAAGMDWLSDLPDEILHRIMCFLNARQAVQTCVLSRRWRNLWRTVPCINAEIKEFHFVRFQRREMAFKRFVNRLLELRDPIAMMHTFWLRYHKMYSTSSSADANTWISHALQKQARVLEVVMYPCHQLVLDHSRFTSCYLRRIGFSGVRLDQGFFKQLEAGCPALEDLLLHRCTIKDDKISSQTLKVLTIDRTYFSIAIKATEVQKKSISAPSVTSPTMYTPEGVIPTLKDMPLLVTASVTFSEFRLCFNANDLHQCLRTISGVTNLEVNYQGPKKLKIDNNLQWCPEFVNVVNLTLGKWCLDANFYALTVFLQNSPKLQKLTLKLATCTWEIFQRITGELTERSFTCEHLKIIEVICLENDPQVISVKDFFASSGITSVQFHIKHWSQLKEDNLPGVYPHSDSVPLKSLSFGYLAAPTRATCSTKRRCVLGSHMEDDAAGWDWLSDLPEGVLHRIMSFLSVRQAVQTCVLLAAVEQPLAHRPLHQRRCQRV</sequence>
<dbReference type="STRING" id="4537.A0A0E0M566"/>
<proteinExistence type="predicted"/>
<organism evidence="2">
    <name type="scientific">Oryza punctata</name>
    <name type="common">Red rice</name>
    <dbReference type="NCBI Taxonomy" id="4537"/>
    <lineage>
        <taxon>Eukaryota</taxon>
        <taxon>Viridiplantae</taxon>
        <taxon>Streptophyta</taxon>
        <taxon>Embryophyta</taxon>
        <taxon>Tracheophyta</taxon>
        <taxon>Spermatophyta</taxon>
        <taxon>Magnoliopsida</taxon>
        <taxon>Liliopsida</taxon>
        <taxon>Poales</taxon>
        <taxon>Poaceae</taxon>
        <taxon>BOP clade</taxon>
        <taxon>Oryzoideae</taxon>
        <taxon>Oryzeae</taxon>
        <taxon>Oryzinae</taxon>
        <taxon>Oryza</taxon>
    </lineage>
</organism>
<dbReference type="FunFam" id="1.20.1280.50:FF:000063">
    <property type="entry name" value="F-box domain containing protein, expressed"/>
    <property type="match status" value="1"/>
</dbReference>
<feature type="domain" description="F-box" evidence="1">
    <location>
        <begin position="20"/>
        <end position="70"/>
    </location>
</feature>
<dbReference type="InterPro" id="IPR036047">
    <property type="entry name" value="F-box-like_dom_sf"/>
</dbReference>
<evidence type="ECO:0000313" key="2">
    <source>
        <dbReference type="EnsemblPlants" id="OPUNC10G01020.1"/>
    </source>
</evidence>
<dbReference type="FunFam" id="3.80.10.10:FF:001155">
    <property type="entry name" value="F-box domain containing protein, expressed"/>
    <property type="match status" value="1"/>
</dbReference>
<dbReference type="SMART" id="SM00256">
    <property type="entry name" value="FBOX"/>
    <property type="match status" value="1"/>
</dbReference>
<accession>A0A0E0M566</accession>
<dbReference type="Gene3D" id="1.20.1280.50">
    <property type="match status" value="1"/>
</dbReference>
<dbReference type="PANTHER" id="PTHR34223:SF26">
    <property type="entry name" value="OS02G0188900 PROTEIN"/>
    <property type="match status" value="1"/>
</dbReference>
<dbReference type="eggNOG" id="ENOG502RYTW">
    <property type="taxonomic scope" value="Eukaryota"/>
</dbReference>
<dbReference type="Proteomes" id="UP000026962">
    <property type="component" value="Chromosome 10"/>
</dbReference>
<dbReference type="CDD" id="cd22160">
    <property type="entry name" value="F-box_AtFBL13-like"/>
    <property type="match status" value="1"/>
</dbReference>
<dbReference type="AlphaFoldDB" id="A0A0E0M566"/>
<dbReference type="OMA" id="WYLDANF"/>
<dbReference type="SUPFAM" id="SSF81383">
    <property type="entry name" value="F-box domain"/>
    <property type="match status" value="2"/>
</dbReference>
<protein>
    <recommendedName>
        <fullName evidence="1">F-box domain-containing protein</fullName>
    </recommendedName>
</protein>
<keyword evidence="3" id="KW-1185">Reference proteome</keyword>
<dbReference type="Gramene" id="OPUNC10G01020.1">
    <property type="protein sequence ID" value="OPUNC10G01020.1"/>
    <property type="gene ID" value="OPUNC10G01020"/>
</dbReference>
<dbReference type="Pfam" id="PF00646">
    <property type="entry name" value="F-box"/>
    <property type="match status" value="1"/>
</dbReference>
<dbReference type="InterPro" id="IPR001810">
    <property type="entry name" value="F-box_dom"/>
</dbReference>
<dbReference type="InterPro" id="IPR053197">
    <property type="entry name" value="F-box_SCFL_complex_component"/>
</dbReference>
<dbReference type="HOGENOM" id="CLU_003068_2_1_1"/>
<name>A0A0E0M566_ORYPU</name>
<reference evidence="2" key="2">
    <citation type="submission" date="2018-05" db="EMBL/GenBank/DDBJ databases">
        <title>OpunRS2 (Oryza punctata Reference Sequence Version 2).</title>
        <authorList>
            <person name="Zhang J."/>
            <person name="Kudrna D."/>
            <person name="Lee S."/>
            <person name="Talag J."/>
            <person name="Welchert J."/>
            <person name="Wing R.A."/>
        </authorList>
    </citation>
    <scope>NUCLEOTIDE SEQUENCE [LARGE SCALE GENOMIC DNA]</scope>
</reference>
<dbReference type="PANTHER" id="PTHR34223">
    <property type="entry name" value="OS11G0201299 PROTEIN"/>
    <property type="match status" value="1"/>
</dbReference>
<reference evidence="2" key="1">
    <citation type="submission" date="2015-04" db="UniProtKB">
        <authorList>
            <consortium name="EnsemblPlants"/>
        </authorList>
    </citation>
    <scope>IDENTIFICATION</scope>
</reference>
<dbReference type="SUPFAM" id="SSF52047">
    <property type="entry name" value="RNI-like"/>
    <property type="match status" value="1"/>
</dbReference>
<dbReference type="InterPro" id="IPR053781">
    <property type="entry name" value="F-box_AtFBL13-like"/>
</dbReference>
<evidence type="ECO:0000259" key="1">
    <source>
        <dbReference type="PROSITE" id="PS50181"/>
    </source>
</evidence>
<evidence type="ECO:0000313" key="3">
    <source>
        <dbReference type="Proteomes" id="UP000026962"/>
    </source>
</evidence>
<dbReference type="PROSITE" id="PS50181">
    <property type="entry name" value="FBOX"/>
    <property type="match status" value="1"/>
</dbReference>